<keyword evidence="3" id="KW-0808">Transferase</keyword>
<feature type="compositionally biased region" description="Low complexity" evidence="8">
    <location>
        <begin position="1025"/>
        <end position="1082"/>
    </location>
</feature>
<dbReference type="InterPro" id="IPR001594">
    <property type="entry name" value="Palmitoyltrfase_DHHC"/>
</dbReference>
<comment type="similarity">
    <text evidence="2">Belongs to the DHHC palmitoyltransferase family.</text>
</comment>
<evidence type="ECO:0000256" key="5">
    <source>
        <dbReference type="ARBA" id="ARBA00022989"/>
    </source>
</evidence>
<feature type="transmembrane region" description="Helical" evidence="9">
    <location>
        <begin position="433"/>
        <end position="454"/>
    </location>
</feature>
<evidence type="ECO:0000256" key="1">
    <source>
        <dbReference type="ARBA" id="ARBA00004141"/>
    </source>
</evidence>
<dbReference type="Proteomes" id="UP000239649">
    <property type="component" value="Unassembled WGS sequence"/>
</dbReference>
<sequence>MTLLRQRCWACGVVFGVPQQAGVPAPLFQCGWCCAANAPAPPGSSAGTPGPGAPCLQLEQPRRCPRPVAPLAAGRTLVAVVLLLMGSLFVIAVGALLPPLVSAGSFKFLHAPLAVVLTFNVVFNYLACVLRPAGPVPAHLASVAVDAHGHVRRGALANARYCERCAYYKPPAAHHCRSCGACVMELDHHCWYINNCAGAGNMRHFLLCLLWLVAGAAYGAAIGAALGWQRRTAVVAHTRWVLQRLGGLHPLLRVLGFCLYWLLSAPRWLACLIFFTMVCCTACVGVSLLLARQLRLLCCGRTYLQAMQQQRVQWQLRHGVEQQAWQAAPAADLKALLLPFLLLAVLLMVDPPDELPDVDVATERSRPMLPWRVVRYGFLLITTVAVFAVVSALATLHAPPRLEALASRLTGGSRAAEVLAVCSSHLPLVRSPAMTVAAILVIFLHYRAIVWFHYWHAHAFPGLAVSKLSAELAQQEGPVMRMVFWLMATPRGQGLYWVLFLYGGAAVLTGYLFRTVRAWLGATPTLFIAALRAAPGDSSAPSGARLLFSDSDRQGTFEFGGRRWPVTVLSLPSVVESYKSLDDTNLVKTTDIGQVLVVGGDQDGSEAVGEAATGETRDGVTPVMRNARERIFRRPIDVPPHVVQKVEYDLLTILAGGAPEGLKFVDTEEEWVVDAATGQGAWLPVKRPARAAQNVALRTPLARHAAAAAARRQRRAVRVAAAAGAEQLLQQPALLLAGFYIEELATVRQLLDQVGADSVRVLPSTPAALHEPVAAALAAPQPAWDRPVSPEWMHGGGWGQQRMVLMAGLSEEQAQAILSLLADVELSACPAVATPANLAAPLGQVLADALKLWRQALPAASSSTGAPSGDGAAEAAAARAAPDVPFVEELPPLEEVLPAEVWQPQRPAQRQRQQQQQAGGGVAEVLQAEFSEAGPLDIIDAIATSAEPRVFGRGRRGGAAGGPAGADDDDGDDDDAALAEARMAMGLDAEEARRLVDGAAAKAAEAAGVRFEGGGNGASGGGGAAAPPARNPASRRGPSSGSRKPWEAPAAAQAAQPAAGATGRAGAGAAQAASQAPAAPTKGFGGSSGARSSKGKAGKKGSRLARDAGVAGGAAAAAAAGGQEGAPAAQPPQAAAAEAPAAAAVAAAEAEAPAAAAAEEPPVGEPAAAVPPPEPRPIPGPEAFVLSREQLKGVAERHGLDFGELLSGLQQRGITLSD</sequence>
<proteinExistence type="inferred from homology"/>
<feature type="region of interest" description="Disordered" evidence="8">
    <location>
        <begin position="951"/>
        <end position="974"/>
    </location>
</feature>
<dbReference type="Pfam" id="PF01529">
    <property type="entry name" value="DHHC"/>
    <property type="match status" value="1"/>
</dbReference>
<keyword evidence="5 9" id="KW-1133">Transmembrane helix</keyword>
<keyword evidence="12" id="KW-1185">Reference proteome</keyword>
<dbReference type="PANTHER" id="PTHR12246">
    <property type="entry name" value="PALMITOYLTRANSFERASE ZDHHC16"/>
    <property type="match status" value="1"/>
</dbReference>
<evidence type="ECO:0000256" key="8">
    <source>
        <dbReference type="SAM" id="MobiDB-lite"/>
    </source>
</evidence>
<dbReference type="GO" id="GO:0006367">
    <property type="term" value="P:transcription initiation at RNA polymerase II promoter"/>
    <property type="evidence" value="ECO:0007669"/>
    <property type="project" value="InterPro"/>
</dbReference>
<dbReference type="GO" id="GO:0016409">
    <property type="term" value="F:palmitoyltransferase activity"/>
    <property type="evidence" value="ECO:0007669"/>
    <property type="project" value="InterPro"/>
</dbReference>
<gene>
    <name evidence="11" type="ORF">C2E20_2830</name>
</gene>
<protein>
    <submittedName>
        <fullName evidence="11">S-acyltransferase 11 isoform A</fullName>
    </submittedName>
</protein>
<comment type="caution">
    <text evidence="11">The sequence shown here is derived from an EMBL/GenBank/DDBJ whole genome shotgun (WGS) entry which is preliminary data.</text>
</comment>
<dbReference type="InterPro" id="IPR006751">
    <property type="entry name" value="TAFII55_prot_cons_reg"/>
</dbReference>
<reference evidence="11 12" key="1">
    <citation type="journal article" date="2018" name="Plant J.">
        <title>Genome sequences of Chlorella sorokiniana UTEX 1602 and Micractinium conductrix SAG 241.80: implications to maltose excretion by a green alga.</title>
        <authorList>
            <person name="Arriola M.B."/>
            <person name="Velmurugan N."/>
            <person name="Zhang Y."/>
            <person name="Plunkett M.H."/>
            <person name="Hondzo H."/>
            <person name="Barney B.M."/>
        </authorList>
    </citation>
    <scope>NUCLEOTIDE SEQUENCE [LARGE SCALE GENOMIC DNA]</scope>
    <source>
        <strain evidence="11 12">SAG 241.80</strain>
    </source>
</reference>
<keyword evidence="6 9" id="KW-0472">Membrane</keyword>
<feature type="compositionally biased region" description="Basic residues" evidence="8">
    <location>
        <begin position="1093"/>
        <end position="1103"/>
    </location>
</feature>
<dbReference type="GO" id="GO:0016020">
    <property type="term" value="C:membrane"/>
    <property type="evidence" value="ECO:0007669"/>
    <property type="project" value="UniProtKB-SubCell"/>
</dbReference>
<dbReference type="PROSITE" id="PS50216">
    <property type="entry name" value="DHHC"/>
    <property type="match status" value="1"/>
</dbReference>
<feature type="region of interest" description="Disordered" evidence="8">
    <location>
        <begin position="1014"/>
        <end position="1182"/>
    </location>
</feature>
<organism evidence="11 12">
    <name type="scientific">Micractinium conductrix</name>
    <dbReference type="NCBI Taxonomy" id="554055"/>
    <lineage>
        <taxon>Eukaryota</taxon>
        <taxon>Viridiplantae</taxon>
        <taxon>Chlorophyta</taxon>
        <taxon>core chlorophytes</taxon>
        <taxon>Trebouxiophyceae</taxon>
        <taxon>Chlorellales</taxon>
        <taxon>Chlorellaceae</taxon>
        <taxon>Chlorella clade</taxon>
        <taxon>Micractinium</taxon>
    </lineage>
</organism>
<feature type="transmembrane region" description="Helical" evidence="9">
    <location>
        <begin position="204"/>
        <end position="228"/>
    </location>
</feature>
<evidence type="ECO:0000256" key="4">
    <source>
        <dbReference type="ARBA" id="ARBA00022692"/>
    </source>
</evidence>
<feature type="domain" description="TAFII55 protein conserved region" evidence="10">
    <location>
        <begin position="531"/>
        <end position="661"/>
    </location>
</feature>
<dbReference type="OrthoDB" id="153872at2759"/>
<feature type="compositionally biased region" description="Gly residues" evidence="8">
    <location>
        <begin position="1014"/>
        <end position="1024"/>
    </location>
</feature>
<dbReference type="InterPro" id="IPR039859">
    <property type="entry name" value="PFA4/ZDH16/20/ERF2-like"/>
</dbReference>
<dbReference type="EMBL" id="LHPF02000005">
    <property type="protein sequence ID" value="PSC74033.1"/>
    <property type="molecule type" value="Genomic_DNA"/>
</dbReference>
<feature type="transmembrane region" description="Helical" evidence="9">
    <location>
        <begin position="77"/>
        <end position="97"/>
    </location>
</feature>
<evidence type="ECO:0000313" key="12">
    <source>
        <dbReference type="Proteomes" id="UP000239649"/>
    </source>
</evidence>
<evidence type="ECO:0000256" key="3">
    <source>
        <dbReference type="ARBA" id="ARBA00022679"/>
    </source>
</evidence>
<feature type="transmembrane region" description="Helical" evidence="9">
    <location>
        <begin position="376"/>
        <end position="398"/>
    </location>
</feature>
<evidence type="ECO:0000256" key="7">
    <source>
        <dbReference type="ARBA" id="ARBA00023315"/>
    </source>
</evidence>
<dbReference type="AlphaFoldDB" id="A0A2P6VIV2"/>
<dbReference type="GO" id="GO:0005669">
    <property type="term" value="C:transcription factor TFIID complex"/>
    <property type="evidence" value="ECO:0007669"/>
    <property type="project" value="InterPro"/>
</dbReference>
<name>A0A2P6VIV2_9CHLO</name>
<dbReference type="SMART" id="SM01370">
    <property type="entry name" value="TAFII55_N"/>
    <property type="match status" value="1"/>
</dbReference>
<dbReference type="Pfam" id="PF04658">
    <property type="entry name" value="TAFII55_N"/>
    <property type="match status" value="1"/>
</dbReference>
<feature type="transmembrane region" description="Helical" evidence="9">
    <location>
        <begin position="494"/>
        <end position="513"/>
    </location>
</feature>
<feature type="transmembrane region" description="Helical" evidence="9">
    <location>
        <begin position="268"/>
        <end position="291"/>
    </location>
</feature>
<comment type="subcellular location">
    <subcellularLocation>
        <location evidence="1">Membrane</location>
        <topology evidence="1">Multi-pass membrane protein</topology>
    </subcellularLocation>
</comment>
<accession>A0A2P6VIV2</accession>
<evidence type="ECO:0000259" key="10">
    <source>
        <dbReference type="SMART" id="SM01370"/>
    </source>
</evidence>
<evidence type="ECO:0000313" key="11">
    <source>
        <dbReference type="EMBL" id="PSC74033.1"/>
    </source>
</evidence>
<evidence type="ECO:0000256" key="6">
    <source>
        <dbReference type="ARBA" id="ARBA00023136"/>
    </source>
</evidence>
<feature type="compositionally biased region" description="Low complexity" evidence="8">
    <location>
        <begin position="1113"/>
        <end position="1168"/>
    </location>
</feature>
<evidence type="ECO:0000256" key="2">
    <source>
        <dbReference type="ARBA" id="ARBA00008574"/>
    </source>
</evidence>
<keyword evidence="4 9" id="KW-0812">Transmembrane</keyword>
<feature type="transmembrane region" description="Helical" evidence="9">
    <location>
        <begin position="109"/>
        <end position="127"/>
    </location>
</feature>
<evidence type="ECO:0000256" key="9">
    <source>
        <dbReference type="SAM" id="Phobius"/>
    </source>
</evidence>
<keyword evidence="7" id="KW-0012">Acyltransferase</keyword>
<feature type="compositionally biased region" description="Pro residues" evidence="8">
    <location>
        <begin position="1169"/>
        <end position="1180"/>
    </location>
</feature>